<dbReference type="PANTHER" id="PTHR36837:SF5">
    <property type="entry name" value="POLY-3-HYDROXYBUTYRATE SYNTHASE"/>
    <property type="match status" value="1"/>
</dbReference>
<dbReference type="InterPro" id="IPR010941">
    <property type="entry name" value="PhaC_N"/>
</dbReference>
<evidence type="ECO:0000256" key="1">
    <source>
        <dbReference type="ARBA" id="ARBA00004496"/>
    </source>
</evidence>
<evidence type="ECO:0000259" key="5">
    <source>
        <dbReference type="Pfam" id="PF00561"/>
    </source>
</evidence>
<dbReference type="Gene3D" id="3.40.50.1820">
    <property type="entry name" value="alpha/beta hydrolase"/>
    <property type="match status" value="1"/>
</dbReference>
<dbReference type="Pfam" id="PF07167">
    <property type="entry name" value="PhaC_N"/>
    <property type="match status" value="1"/>
</dbReference>
<dbReference type="SUPFAM" id="SSF53474">
    <property type="entry name" value="alpha/beta-Hydrolases"/>
    <property type="match status" value="1"/>
</dbReference>
<evidence type="ECO:0000256" key="3">
    <source>
        <dbReference type="ARBA" id="ARBA00022679"/>
    </source>
</evidence>
<dbReference type="Proteomes" id="UP000248021">
    <property type="component" value="Unassembled WGS sequence"/>
</dbReference>
<evidence type="ECO:0000313" key="8">
    <source>
        <dbReference type="Proteomes" id="UP000248021"/>
    </source>
</evidence>
<dbReference type="RefSeq" id="WP_110375986.1">
    <property type="nucleotide sequence ID" value="NZ_JAHBRY010000001.1"/>
</dbReference>
<comment type="caution">
    <text evidence="7">The sequence shown here is derived from an EMBL/GenBank/DDBJ whole genome shotgun (WGS) entry which is preliminary data.</text>
</comment>
<dbReference type="InterPro" id="IPR010963">
    <property type="entry name" value="PHA_synth_I"/>
</dbReference>
<keyword evidence="3" id="KW-0808">Transferase</keyword>
<keyword evidence="8" id="KW-1185">Reference proteome</keyword>
<keyword evidence="2" id="KW-0963">Cytoplasm</keyword>
<dbReference type="EMBL" id="QJJK01000007">
    <property type="protein sequence ID" value="PXW57163.1"/>
    <property type="molecule type" value="Genomic_DNA"/>
</dbReference>
<name>A0A2V3U3A8_9HYPH</name>
<dbReference type="GO" id="GO:0016746">
    <property type="term" value="F:acyltransferase activity"/>
    <property type="evidence" value="ECO:0007669"/>
    <property type="project" value="UniProtKB-KW"/>
</dbReference>
<dbReference type="InterPro" id="IPR029058">
    <property type="entry name" value="AB_hydrolase_fold"/>
</dbReference>
<evidence type="ECO:0000259" key="6">
    <source>
        <dbReference type="Pfam" id="PF07167"/>
    </source>
</evidence>
<gene>
    <name evidence="7" type="ORF">C7450_107202</name>
</gene>
<dbReference type="GO" id="GO:0042619">
    <property type="term" value="P:poly-hydroxybutyrate biosynthetic process"/>
    <property type="evidence" value="ECO:0007669"/>
    <property type="project" value="InterPro"/>
</dbReference>
<dbReference type="GO" id="GO:0005737">
    <property type="term" value="C:cytoplasm"/>
    <property type="evidence" value="ECO:0007669"/>
    <property type="project" value="UniProtKB-SubCell"/>
</dbReference>
<evidence type="ECO:0000256" key="4">
    <source>
        <dbReference type="ARBA" id="ARBA00023315"/>
    </source>
</evidence>
<comment type="subcellular location">
    <subcellularLocation>
        <location evidence="1">Cytoplasm</location>
    </subcellularLocation>
</comment>
<keyword evidence="4" id="KW-0012">Acyltransferase</keyword>
<evidence type="ECO:0000313" key="7">
    <source>
        <dbReference type="EMBL" id="PXW57163.1"/>
    </source>
</evidence>
<dbReference type="Pfam" id="PF00561">
    <property type="entry name" value="Abhydrolase_1"/>
    <property type="match status" value="1"/>
</dbReference>
<feature type="domain" description="Poly-beta-hydroxybutyrate polymerase N-terminal" evidence="6">
    <location>
        <begin position="112"/>
        <end position="284"/>
    </location>
</feature>
<organism evidence="7 8">
    <name type="scientific">Chelatococcus asaccharovorans</name>
    <dbReference type="NCBI Taxonomy" id="28210"/>
    <lineage>
        <taxon>Bacteria</taxon>
        <taxon>Pseudomonadati</taxon>
        <taxon>Pseudomonadota</taxon>
        <taxon>Alphaproteobacteria</taxon>
        <taxon>Hyphomicrobiales</taxon>
        <taxon>Chelatococcaceae</taxon>
        <taxon>Chelatococcus</taxon>
    </lineage>
</organism>
<evidence type="ECO:0000256" key="2">
    <source>
        <dbReference type="ARBA" id="ARBA00022490"/>
    </source>
</evidence>
<proteinExistence type="predicted"/>
<protein>
    <submittedName>
        <fullName evidence="7">Polyhydroxyalkanoate synthase</fullName>
    </submittedName>
</protein>
<accession>A0A2V3U3A8</accession>
<dbReference type="NCBIfam" id="TIGR01838">
    <property type="entry name" value="PHA_synth_I"/>
    <property type="match status" value="1"/>
</dbReference>
<dbReference type="InterPro" id="IPR051321">
    <property type="entry name" value="PHA/PHB_synthase"/>
</dbReference>
<sequence>MTKTTDKEPRDAGLTDLDELSRNIAQLVEEAGKATAAYLRPLEENGPKVGKADEVSDVVKTMSQLAEKWMSNPQKAIEAQAKLTSNFLALWSASLKRLGGEASEPIVSAHPRDKRFLDPEWQDNPVFDFVKQAYLISTTWAEQIVEGAEGLDDHTRDKARFYVKQIGSALSPSNFLTTNPELLRETVRENGANLVRGMKMLAEDIKAGNGELKIRQSDPTRFKLGENIAITPGKVIFRNEMMELIQYAPATATVLRCPVLIVPPWINKYYILDINPDKSLIRWMVGQGLTVFCVSWVNPDASLASKSFEDYMREGLFAALDAIEQNTGEKRAAVIGYCIGGTMLSMALAYMAAQGIDRVVAATLLTAQVDFSRAGDLKVFIDEEQIAAVEEKMKPVGYLEGMHMSTTFNMLRPDDLIWPYYVNVYLKGQAPYPFDLLHWNSDPTRMAAATHSFYLRRCYLNNDLARGNMSIDGIKLDLGKVTLPVYSLATREDHIAPARSVHLGARLFGGPVRLVIAGSGHVAGVVNPPHKNKYQFWTSDAPLGRSLEEWLAGAKETPGSWWPDWHRWLEALAPERVPARDPDHGRLKPLCDAPGTYVQVVS</sequence>
<dbReference type="OrthoDB" id="7208816at2"/>
<feature type="domain" description="AB hydrolase-1" evidence="5">
    <location>
        <begin position="288"/>
        <end position="527"/>
    </location>
</feature>
<dbReference type="PANTHER" id="PTHR36837">
    <property type="entry name" value="POLY(3-HYDROXYALKANOATE) POLYMERASE SUBUNIT PHAC"/>
    <property type="match status" value="1"/>
</dbReference>
<dbReference type="AlphaFoldDB" id="A0A2V3U3A8"/>
<dbReference type="InterPro" id="IPR000073">
    <property type="entry name" value="AB_hydrolase_1"/>
</dbReference>
<reference evidence="7 8" key="1">
    <citation type="submission" date="2018-05" db="EMBL/GenBank/DDBJ databases">
        <title>Genomic Encyclopedia of Type Strains, Phase IV (KMG-IV): sequencing the most valuable type-strain genomes for metagenomic binning, comparative biology and taxonomic classification.</title>
        <authorList>
            <person name="Goeker M."/>
        </authorList>
    </citation>
    <scope>NUCLEOTIDE SEQUENCE [LARGE SCALE GENOMIC DNA]</scope>
    <source>
        <strain evidence="7 8">DSM 6462</strain>
    </source>
</reference>